<evidence type="ECO:0000313" key="2">
    <source>
        <dbReference type="EMBL" id="ROT77730.1"/>
    </source>
</evidence>
<feature type="compositionally biased region" description="Basic and acidic residues" evidence="1">
    <location>
        <begin position="95"/>
        <end position="109"/>
    </location>
</feature>
<protein>
    <submittedName>
        <fullName evidence="2">Uncharacterized protein</fullName>
    </submittedName>
</protein>
<dbReference type="EMBL" id="QCYY01001488">
    <property type="protein sequence ID" value="ROT77730.1"/>
    <property type="molecule type" value="Genomic_DNA"/>
</dbReference>
<organism evidence="2 3">
    <name type="scientific">Penaeus vannamei</name>
    <name type="common">Whiteleg shrimp</name>
    <name type="synonym">Litopenaeus vannamei</name>
    <dbReference type="NCBI Taxonomy" id="6689"/>
    <lineage>
        <taxon>Eukaryota</taxon>
        <taxon>Metazoa</taxon>
        <taxon>Ecdysozoa</taxon>
        <taxon>Arthropoda</taxon>
        <taxon>Crustacea</taxon>
        <taxon>Multicrustacea</taxon>
        <taxon>Malacostraca</taxon>
        <taxon>Eumalacostraca</taxon>
        <taxon>Eucarida</taxon>
        <taxon>Decapoda</taxon>
        <taxon>Dendrobranchiata</taxon>
        <taxon>Penaeoidea</taxon>
        <taxon>Penaeidae</taxon>
        <taxon>Penaeus</taxon>
    </lineage>
</organism>
<name>A0A3R7SVU4_PENVA</name>
<keyword evidence="3" id="KW-1185">Reference proteome</keyword>
<dbReference type="Proteomes" id="UP000283509">
    <property type="component" value="Unassembled WGS sequence"/>
</dbReference>
<comment type="caution">
    <text evidence="2">The sequence shown here is derived from an EMBL/GenBank/DDBJ whole genome shotgun (WGS) entry which is preliminary data.</text>
</comment>
<gene>
    <name evidence="2" type="ORF">C7M84_003592</name>
</gene>
<feature type="region of interest" description="Disordered" evidence="1">
    <location>
        <begin position="71"/>
        <end position="118"/>
    </location>
</feature>
<proteinExistence type="predicted"/>
<evidence type="ECO:0000313" key="3">
    <source>
        <dbReference type="Proteomes" id="UP000283509"/>
    </source>
</evidence>
<reference evidence="2 3" key="1">
    <citation type="submission" date="2018-04" db="EMBL/GenBank/DDBJ databases">
        <authorList>
            <person name="Zhang X."/>
            <person name="Yuan J."/>
            <person name="Li F."/>
            <person name="Xiang J."/>
        </authorList>
    </citation>
    <scope>NUCLEOTIDE SEQUENCE [LARGE SCALE GENOMIC DNA]</scope>
    <source>
        <tissue evidence="2">Muscle</tissue>
    </source>
</reference>
<evidence type="ECO:0000256" key="1">
    <source>
        <dbReference type="SAM" id="MobiDB-lite"/>
    </source>
</evidence>
<accession>A0A3R7SVU4</accession>
<dbReference type="AlphaFoldDB" id="A0A3R7SVU4"/>
<feature type="compositionally biased region" description="Basic residues" evidence="1">
    <location>
        <begin position="71"/>
        <end position="80"/>
    </location>
</feature>
<reference evidence="2 3" key="2">
    <citation type="submission" date="2019-01" db="EMBL/GenBank/DDBJ databases">
        <title>The decoding of complex shrimp genome reveals the adaptation for benthos swimmer, frequently molting mechanism and breeding impact on genome.</title>
        <authorList>
            <person name="Sun Y."/>
            <person name="Gao Y."/>
            <person name="Yu Y."/>
        </authorList>
    </citation>
    <scope>NUCLEOTIDE SEQUENCE [LARGE SCALE GENOMIC DNA]</scope>
    <source>
        <tissue evidence="2">Muscle</tissue>
    </source>
</reference>
<sequence>MLHFESFLTSKHIISSERKRIRNRPNRDNNLEPLSPRREYLHFSISICVSFDSQFLLSPDFFPPSRTFSKRIKVPGHRHSGGLAQSFRPGTETTPPDKRNRRGQREEQGRPGSEITGITEGVFTPLYQVLGDRHCEKLTPPDYNRASSCPPSPSHALSVPLPLTPSPFLSLSRPLRSSPSHALSFSLSALSVLSLSRPPPFLSSHPSSSLTPSPFLPLTPSHVPLSRPLRSLPLTPSPFLSLSRPLRSPSHALSVPLPLTPSPFFSLSRPLRSSPSHALSVPLPLTPLPFLSLSLLSSPLPSSLPSSTALSLPLPLPFLPLPLSGPHPSSPLFSPTLPLLPFSLPLPHPTLPLPPSPLPMTLALIPDSPQHRPRELSYLLVHLKAFAPASALRR</sequence>